<dbReference type="InterPro" id="IPR008920">
    <property type="entry name" value="TF_FadR/GntR_C"/>
</dbReference>
<dbReference type="CDD" id="cd07377">
    <property type="entry name" value="WHTH_GntR"/>
    <property type="match status" value="1"/>
</dbReference>
<evidence type="ECO:0000313" key="6">
    <source>
        <dbReference type="Proteomes" id="UP001058860"/>
    </source>
</evidence>
<dbReference type="PROSITE" id="PS50949">
    <property type="entry name" value="HTH_GNTR"/>
    <property type="match status" value="1"/>
</dbReference>
<evidence type="ECO:0000256" key="3">
    <source>
        <dbReference type="ARBA" id="ARBA00023163"/>
    </source>
</evidence>
<dbReference type="SMART" id="SM00345">
    <property type="entry name" value="HTH_GNTR"/>
    <property type="match status" value="1"/>
</dbReference>
<proteinExistence type="predicted"/>
<dbReference type="InterPro" id="IPR036390">
    <property type="entry name" value="WH_DNA-bd_sf"/>
</dbReference>
<keyword evidence="2" id="KW-0238">DNA-binding</keyword>
<evidence type="ECO:0000313" key="5">
    <source>
        <dbReference type="EMBL" id="UUY02011.1"/>
    </source>
</evidence>
<dbReference type="SUPFAM" id="SSF46785">
    <property type="entry name" value="Winged helix' DNA-binding domain"/>
    <property type="match status" value="1"/>
</dbReference>
<keyword evidence="3" id="KW-0804">Transcription</keyword>
<dbReference type="PRINTS" id="PR00035">
    <property type="entry name" value="HTHGNTR"/>
</dbReference>
<evidence type="ECO:0000256" key="2">
    <source>
        <dbReference type="ARBA" id="ARBA00023125"/>
    </source>
</evidence>
<accession>A0ABY5PBH0</accession>
<organism evidence="5 6">
    <name type="scientific">Svornostia abyssi</name>
    <dbReference type="NCBI Taxonomy" id="2898438"/>
    <lineage>
        <taxon>Bacteria</taxon>
        <taxon>Bacillati</taxon>
        <taxon>Actinomycetota</taxon>
        <taxon>Thermoleophilia</taxon>
        <taxon>Solirubrobacterales</taxon>
        <taxon>Baekduiaceae</taxon>
        <taxon>Svornostia</taxon>
    </lineage>
</organism>
<evidence type="ECO:0000259" key="4">
    <source>
        <dbReference type="PROSITE" id="PS50949"/>
    </source>
</evidence>
<dbReference type="Gene3D" id="1.10.10.10">
    <property type="entry name" value="Winged helix-like DNA-binding domain superfamily/Winged helix DNA-binding domain"/>
    <property type="match status" value="1"/>
</dbReference>
<sequence length="372" mass="39399">MSVPNSGLVSDRVFDDLLRRVLHGDYLAGQRLPTQRELAAQQGVTLSSLREALKRLEQMGLLDVRHGDATYVRDWREHGTLDVLGHLLLAEGRLDADVLRDVLEARSLTLREIAGLAATRGDANDDRLLGRLADDVAAAADMAQATAADYAFFAALAKASRNIVFVLLLNAIGDVYLPQAPAVPVAAEHAELAPLYAQVAGGRRRGGRHRGAADCLGAGRAPAPQRPGAARMNALSGREASIAACLCDTVVAGGANDALPPVARTDAIAALDATLASGPAFTRVGLRALLLALELVPVALGERARMRRLAPARRTAVLARLRRGPLGGALQALDALLAFSYFGDAEVMRRLGYDAEANAARGRALRDAEGRW</sequence>
<dbReference type="InterPro" id="IPR036388">
    <property type="entry name" value="WH-like_DNA-bd_sf"/>
</dbReference>
<dbReference type="PANTHER" id="PTHR43537">
    <property type="entry name" value="TRANSCRIPTIONAL REGULATOR, GNTR FAMILY"/>
    <property type="match status" value="1"/>
</dbReference>
<dbReference type="EMBL" id="CP088295">
    <property type="protein sequence ID" value="UUY02011.1"/>
    <property type="molecule type" value="Genomic_DNA"/>
</dbReference>
<dbReference type="InterPro" id="IPR000524">
    <property type="entry name" value="Tscrpt_reg_HTH_GntR"/>
</dbReference>
<dbReference type="Pfam" id="PF07729">
    <property type="entry name" value="FCD"/>
    <property type="match status" value="1"/>
</dbReference>
<dbReference type="Pfam" id="PF00392">
    <property type="entry name" value="GntR"/>
    <property type="match status" value="1"/>
</dbReference>
<dbReference type="InterPro" id="IPR011711">
    <property type="entry name" value="GntR_C"/>
</dbReference>
<reference evidence="6" key="1">
    <citation type="submission" date="2021-11" db="EMBL/GenBank/DDBJ databases">
        <title>Cultivation dependent microbiological survey of springs from the worlds oldest radium mine currently devoted to the extraction of radon-saturated water.</title>
        <authorList>
            <person name="Kapinusova G."/>
            <person name="Smrhova T."/>
            <person name="Strejcek M."/>
            <person name="Suman J."/>
            <person name="Jani K."/>
            <person name="Pajer P."/>
            <person name="Uhlik O."/>
        </authorList>
    </citation>
    <scope>NUCLEOTIDE SEQUENCE [LARGE SCALE GENOMIC DNA]</scope>
    <source>
        <strain evidence="6">J379</strain>
    </source>
</reference>
<feature type="domain" description="HTH gntR-type" evidence="4">
    <location>
        <begin position="7"/>
        <end position="75"/>
    </location>
</feature>
<dbReference type="SUPFAM" id="SSF48008">
    <property type="entry name" value="GntR ligand-binding domain-like"/>
    <property type="match status" value="1"/>
</dbReference>
<dbReference type="RefSeq" id="WP_353862548.1">
    <property type="nucleotide sequence ID" value="NZ_CP088295.1"/>
</dbReference>
<dbReference type="Proteomes" id="UP001058860">
    <property type="component" value="Chromosome"/>
</dbReference>
<dbReference type="PANTHER" id="PTHR43537:SF5">
    <property type="entry name" value="UXU OPERON TRANSCRIPTIONAL REGULATOR"/>
    <property type="match status" value="1"/>
</dbReference>
<protein>
    <submittedName>
        <fullName evidence="5">GntR family transcriptional regulator</fullName>
    </submittedName>
</protein>
<name>A0ABY5PBH0_9ACTN</name>
<gene>
    <name evidence="5" type="ORF">LRS13_14935</name>
</gene>
<dbReference type="Gene3D" id="1.20.120.530">
    <property type="entry name" value="GntR ligand-binding domain-like"/>
    <property type="match status" value="1"/>
</dbReference>
<keyword evidence="6" id="KW-1185">Reference proteome</keyword>
<evidence type="ECO:0000256" key="1">
    <source>
        <dbReference type="ARBA" id="ARBA00023015"/>
    </source>
</evidence>
<keyword evidence="1" id="KW-0805">Transcription regulation</keyword>